<proteinExistence type="predicted"/>
<name>A0AAU9R0M3_9LACO</name>
<accession>A0AAU9R0M3</accession>
<dbReference type="AlphaFoldDB" id="A0AAU9R0M3"/>
<protein>
    <submittedName>
        <fullName evidence="1">Uncharacterized protein</fullName>
    </submittedName>
</protein>
<organism evidence="1 2">
    <name type="scientific">Lactobacillus delbrueckii subsp. delbrueckii</name>
    <dbReference type="NCBI Taxonomy" id="83684"/>
    <lineage>
        <taxon>Bacteria</taxon>
        <taxon>Bacillati</taxon>
        <taxon>Bacillota</taxon>
        <taxon>Bacilli</taxon>
        <taxon>Lactobacillales</taxon>
        <taxon>Lactobacillaceae</taxon>
        <taxon>Lactobacillus</taxon>
    </lineage>
</organism>
<evidence type="ECO:0000313" key="1">
    <source>
        <dbReference type="EMBL" id="CAH1705239.1"/>
    </source>
</evidence>
<dbReference type="Proteomes" id="UP001295440">
    <property type="component" value="Chromosome"/>
</dbReference>
<gene>
    <name evidence="1" type="ORF">LDD865_0075</name>
</gene>
<sequence length="39" mass="4491">MTLYSYYSTFSAYVFMELELFSISSGSAPPDFQFSIPHE</sequence>
<reference evidence="1" key="1">
    <citation type="submission" date="2022-02" db="EMBL/GenBank/DDBJ databases">
        <authorList>
            <person name="Deutsch MARIE S."/>
        </authorList>
    </citation>
    <scope>NUCLEOTIDE SEQUENCE</scope>
    <source>
        <strain evidence="1">CIRM-BIA865</strain>
    </source>
</reference>
<evidence type="ECO:0000313" key="2">
    <source>
        <dbReference type="Proteomes" id="UP001295440"/>
    </source>
</evidence>
<dbReference type="EMBL" id="OV915080">
    <property type="protein sequence ID" value="CAH1705239.1"/>
    <property type="molecule type" value="Genomic_DNA"/>
</dbReference>